<dbReference type="Proteomes" id="UP000314981">
    <property type="component" value="Chromosome 3"/>
</dbReference>
<evidence type="ECO:0000313" key="3">
    <source>
        <dbReference type="Proteomes" id="UP000314981"/>
    </source>
</evidence>
<evidence type="ECO:0000256" key="1">
    <source>
        <dbReference type="SAM" id="MobiDB-lite"/>
    </source>
</evidence>
<dbReference type="GeneTree" id="ENSGT00390000000715"/>
<organism evidence="2 4">
    <name type="scientific">Bos indicus x Bos taurus</name>
    <name type="common">Hybrid cattle</name>
    <dbReference type="NCBI Taxonomy" id="30522"/>
    <lineage>
        <taxon>Eukaryota</taxon>
        <taxon>Metazoa</taxon>
        <taxon>Chordata</taxon>
        <taxon>Craniata</taxon>
        <taxon>Vertebrata</taxon>
        <taxon>Euteleostomi</taxon>
        <taxon>Mammalia</taxon>
        <taxon>Eutheria</taxon>
        <taxon>Laurasiatheria</taxon>
        <taxon>Artiodactyla</taxon>
        <taxon>Ruminantia</taxon>
        <taxon>Pecora</taxon>
        <taxon>Bovidae</taxon>
        <taxon>Bovinae</taxon>
        <taxon>Bos</taxon>
    </lineage>
</organism>
<evidence type="ECO:0000313" key="4">
    <source>
        <dbReference type="Proteomes" id="UP000429181"/>
    </source>
</evidence>
<sequence length="76" mass="8381">MASAQLDYTIEIPDQPCRSQGLLHGLLFAALAVAGRWHLCRDREGTHTLARGSTGANAAWLSPSMHHPRRRAPRHS</sequence>
<feature type="compositionally biased region" description="Basic residues" evidence="1">
    <location>
        <begin position="66"/>
        <end position="76"/>
    </location>
</feature>
<reference evidence="2" key="2">
    <citation type="submission" date="2025-05" db="UniProtKB">
        <authorList>
            <consortium name="Ensembl"/>
        </authorList>
    </citation>
    <scope>IDENTIFICATION</scope>
</reference>
<name>A0A4W2HIH2_BOBOX</name>
<protein>
    <submittedName>
        <fullName evidence="2">Transmembrane protein 53</fullName>
    </submittedName>
</protein>
<proteinExistence type="predicted"/>
<feature type="region of interest" description="Disordered" evidence="1">
    <location>
        <begin position="48"/>
        <end position="76"/>
    </location>
</feature>
<reference evidence="3 4" key="1">
    <citation type="submission" date="2018-11" db="EMBL/GenBank/DDBJ databases">
        <title>Haplotype-resolved cattle genomes.</title>
        <authorList>
            <person name="Low W.Y."/>
            <person name="Tearle R."/>
            <person name="Bickhart D.M."/>
            <person name="Rosen B.D."/>
            <person name="Koren S."/>
            <person name="Rhie A."/>
            <person name="Hiendleder S."/>
            <person name="Phillippy A.M."/>
            <person name="Smith T.P.L."/>
            <person name="Williams J.L."/>
        </authorList>
    </citation>
    <scope>NUCLEOTIDE SEQUENCE [LARGE SCALE GENOMIC DNA]</scope>
</reference>
<keyword evidence="3" id="KW-1185">Reference proteome</keyword>
<evidence type="ECO:0000313" key="2">
    <source>
        <dbReference type="Ensembl" id="ENSBIXP00005030006.1"/>
    </source>
</evidence>
<dbReference type="Proteomes" id="UP000429181">
    <property type="component" value="Chromosome 3"/>
</dbReference>
<dbReference type="AlphaFoldDB" id="A0A4W2HIH2"/>
<dbReference type="Ensembl" id="ENSBIXT00005009195.1">
    <property type="protein sequence ID" value="ENSBIXP00005030006.1"/>
    <property type="gene ID" value="ENSBIXG00005006103.1"/>
</dbReference>
<dbReference type="Ensembl" id="ENSBIXT00000038765.1">
    <property type="protein sequence ID" value="ENSBIXP00000041644.1"/>
    <property type="gene ID" value="ENSBIXG00000001882.1"/>
</dbReference>
<gene>
    <name evidence="2" type="primary">TMEM53</name>
</gene>
<accession>A0A4W2HIH2</accession>